<keyword evidence="1" id="KW-0677">Repeat</keyword>
<feature type="region of interest" description="Disordered" evidence="4">
    <location>
        <begin position="1"/>
        <end position="28"/>
    </location>
</feature>
<feature type="compositionally biased region" description="Polar residues" evidence="4">
    <location>
        <begin position="1"/>
        <end position="17"/>
    </location>
</feature>
<dbReference type="OrthoDB" id="194358at2759"/>
<evidence type="ECO:0000256" key="3">
    <source>
        <dbReference type="PROSITE-ProRule" id="PRU00023"/>
    </source>
</evidence>
<gene>
    <name evidence="5" type="ORF">M153_85330001043</name>
</gene>
<name>A0A0R0LS16_9MICR</name>
<dbReference type="InterPro" id="IPR002110">
    <property type="entry name" value="Ankyrin_rpt"/>
</dbReference>
<accession>A0A0R0LS16</accession>
<dbReference type="PANTHER" id="PTHR24180">
    <property type="entry name" value="CYCLIN-DEPENDENT KINASE INHIBITOR 2C-RELATED"/>
    <property type="match status" value="1"/>
</dbReference>
<protein>
    <submittedName>
        <fullName evidence="5">Ankyrin repeat-containing protein</fullName>
    </submittedName>
</protein>
<dbReference type="PANTHER" id="PTHR24180:SF45">
    <property type="entry name" value="POLY [ADP-RIBOSE] POLYMERASE TANKYRASE"/>
    <property type="match status" value="1"/>
</dbReference>
<evidence type="ECO:0000313" key="6">
    <source>
        <dbReference type="Proteomes" id="UP000051530"/>
    </source>
</evidence>
<feature type="compositionally biased region" description="Basic and acidic residues" evidence="4">
    <location>
        <begin position="18"/>
        <end position="28"/>
    </location>
</feature>
<comment type="caution">
    <text evidence="5">The sequence shown here is derived from an EMBL/GenBank/DDBJ whole genome shotgun (WGS) entry which is preliminary data.</text>
</comment>
<dbReference type="EMBL" id="LGUB01001058">
    <property type="protein sequence ID" value="KRH92274.1"/>
    <property type="molecule type" value="Genomic_DNA"/>
</dbReference>
<sequence length="319" mass="36418">VQNNTFNQSAVQNNTKDPTTRQETKQEKEQFYKTMTETVLYPLDFLCMRNDYRAVDALLSHSPNFALLSKYCYLVQCHAGITLKLLQYQASHNQSFRGITPLHISCRLGNLDVTAILLSLNAQTDLKDCNGCTPMDYAQKYKHSKIIDLLLIAEQTKGRTSGKHINYSIFDHHKYKDRLEFTRAHLTRAMERKNTNFFTKGLSNFFTLGDPVGATRNSVSRLNGRSSFYDSQLLYDSQCSYDNDCKKCKACDQSQNLKDFKGTLGSKDSKGALKSSDCKKSKESSKKSKDLEYETDVVDIESLTVCEAFDQFKEFFSKI</sequence>
<evidence type="ECO:0000256" key="2">
    <source>
        <dbReference type="ARBA" id="ARBA00023043"/>
    </source>
</evidence>
<keyword evidence="2 3" id="KW-0040">ANK repeat</keyword>
<feature type="repeat" description="ANK" evidence="3">
    <location>
        <begin position="97"/>
        <end position="129"/>
    </location>
</feature>
<evidence type="ECO:0000256" key="4">
    <source>
        <dbReference type="SAM" id="MobiDB-lite"/>
    </source>
</evidence>
<dbReference type="Gene3D" id="1.25.40.20">
    <property type="entry name" value="Ankyrin repeat-containing domain"/>
    <property type="match status" value="1"/>
</dbReference>
<feature type="region of interest" description="Disordered" evidence="4">
    <location>
        <begin position="269"/>
        <end position="289"/>
    </location>
</feature>
<dbReference type="Pfam" id="PF12796">
    <property type="entry name" value="Ank_2"/>
    <property type="match status" value="1"/>
</dbReference>
<dbReference type="SUPFAM" id="SSF48403">
    <property type="entry name" value="Ankyrin repeat"/>
    <property type="match status" value="1"/>
</dbReference>
<dbReference type="SMART" id="SM00248">
    <property type="entry name" value="ANK"/>
    <property type="match status" value="3"/>
</dbReference>
<dbReference type="PROSITE" id="PS50297">
    <property type="entry name" value="ANK_REP_REGION"/>
    <property type="match status" value="1"/>
</dbReference>
<proteinExistence type="predicted"/>
<organism evidence="5 6">
    <name type="scientific">Pseudoloma neurophilia</name>
    <dbReference type="NCBI Taxonomy" id="146866"/>
    <lineage>
        <taxon>Eukaryota</taxon>
        <taxon>Fungi</taxon>
        <taxon>Fungi incertae sedis</taxon>
        <taxon>Microsporidia</taxon>
        <taxon>Pseudoloma</taxon>
    </lineage>
</organism>
<dbReference type="InterPro" id="IPR036770">
    <property type="entry name" value="Ankyrin_rpt-contain_sf"/>
</dbReference>
<dbReference type="Proteomes" id="UP000051530">
    <property type="component" value="Unassembled WGS sequence"/>
</dbReference>
<reference evidence="5 6" key="1">
    <citation type="submission" date="2015-07" db="EMBL/GenBank/DDBJ databases">
        <title>The genome of Pseudoloma neurophilia, a relevant intracellular parasite of the zebrafish.</title>
        <authorList>
            <person name="Ndikumana S."/>
            <person name="Pelin A."/>
            <person name="Sanders J."/>
            <person name="Corradi N."/>
        </authorList>
    </citation>
    <scope>NUCLEOTIDE SEQUENCE [LARGE SCALE GENOMIC DNA]</scope>
    <source>
        <strain evidence="5 6">MK1</strain>
    </source>
</reference>
<keyword evidence="6" id="KW-1185">Reference proteome</keyword>
<dbReference type="AlphaFoldDB" id="A0A0R0LS16"/>
<evidence type="ECO:0000313" key="5">
    <source>
        <dbReference type="EMBL" id="KRH92274.1"/>
    </source>
</evidence>
<dbReference type="InterPro" id="IPR051637">
    <property type="entry name" value="Ank_repeat_dom-contain_49"/>
</dbReference>
<dbReference type="PROSITE" id="PS50088">
    <property type="entry name" value="ANK_REPEAT"/>
    <property type="match status" value="1"/>
</dbReference>
<dbReference type="VEuPathDB" id="MicrosporidiaDB:M153_85330001043"/>
<feature type="non-terminal residue" evidence="5">
    <location>
        <position position="1"/>
    </location>
</feature>
<evidence type="ECO:0000256" key="1">
    <source>
        <dbReference type="ARBA" id="ARBA00022737"/>
    </source>
</evidence>